<proteinExistence type="predicted"/>
<dbReference type="RefSeq" id="WP_126356169.1">
    <property type="nucleotide sequence ID" value="NZ_LR134201.1"/>
</dbReference>
<gene>
    <name evidence="1" type="ORF">NCTC11466_02132</name>
</gene>
<dbReference type="KEGG" id="clap:NCTC11466_02132"/>
<dbReference type="EMBL" id="LR134201">
    <property type="protein sequence ID" value="VEB97391.1"/>
    <property type="molecule type" value="Genomic_DNA"/>
</dbReference>
<dbReference type="OrthoDB" id="6546850at2"/>
<accession>A0A3S4MFB0</accession>
<name>A0A3S4MFB0_9ENTR</name>
<dbReference type="AlphaFoldDB" id="A0A3S4MFB0"/>
<evidence type="ECO:0000313" key="2">
    <source>
        <dbReference type="Proteomes" id="UP000274122"/>
    </source>
</evidence>
<evidence type="ECO:0008006" key="3">
    <source>
        <dbReference type="Google" id="ProtNLM"/>
    </source>
</evidence>
<keyword evidence="2" id="KW-1185">Reference proteome</keyword>
<evidence type="ECO:0000313" key="1">
    <source>
        <dbReference type="EMBL" id="VEB97391.1"/>
    </source>
</evidence>
<organism evidence="1 2">
    <name type="scientific">Cedecea lapagei</name>
    <dbReference type="NCBI Taxonomy" id="158823"/>
    <lineage>
        <taxon>Bacteria</taxon>
        <taxon>Pseudomonadati</taxon>
        <taxon>Pseudomonadota</taxon>
        <taxon>Gammaproteobacteria</taxon>
        <taxon>Enterobacterales</taxon>
        <taxon>Enterobacteriaceae</taxon>
        <taxon>Cedecea</taxon>
    </lineage>
</organism>
<dbReference type="Proteomes" id="UP000274122">
    <property type="component" value="Chromosome"/>
</dbReference>
<protein>
    <recommendedName>
        <fullName evidence="3">DNA polymerase V</fullName>
    </recommendedName>
</protein>
<sequence length="79" mass="9320">MPRYDDIRMAFYNAIRIAANGKRTVTTEEFVKELEKLNWHWDLKKANEWIEMSVTTFKDISTEEGEARTFMVYNPNGGL</sequence>
<reference evidence="1 2" key="1">
    <citation type="submission" date="2018-12" db="EMBL/GenBank/DDBJ databases">
        <authorList>
            <consortium name="Pathogen Informatics"/>
        </authorList>
    </citation>
    <scope>NUCLEOTIDE SEQUENCE [LARGE SCALE GENOMIC DNA]</scope>
    <source>
        <strain evidence="1 2">NCTC11466</strain>
    </source>
</reference>